<protein>
    <submittedName>
        <fullName evidence="4">Secreted protein</fullName>
    </submittedName>
</protein>
<feature type="chain" id="PRO_5043125478" evidence="1">
    <location>
        <begin position="21"/>
        <end position="176"/>
    </location>
</feature>
<keyword evidence="1" id="KW-0732">Signal</keyword>
<evidence type="ECO:0000313" key="4">
    <source>
        <dbReference type="WBParaSite" id="NBR_0001458401-mRNA-1"/>
    </source>
</evidence>
<organism evidence="4">
    <name type="scientific">Nippostrongylus brasiliensis</name>
    <name type="common">Rat hookworm</name>
    <dbReference type="NCBI Taxonomy" id="27835"/>
    <lineage>
        <taxon>Eukaryota</taxon>
        <taxon>Metazoa</taxon>
        <taxon>Ecdysozoa</taxon>
        <taxon>Nematoda</taxon>
        <taxon>Chromadorea</taxon>
        <taxon>Rhabditida</taxon>
        <taxon>Rhabditina</taxon>
        <taxon>Rhabditomorpha</taxon>
        <taxon>Strongyloidea</taxon>
        <taxon>Heligmosomidae</taxon>
        <taxon>Nippostrongylus</taxon>
    </lineage>
</organism>
<dbReference type="Proteomes" id="UP000271162">
    <property type="component" value="Unassembled WGS sequence"/>
</dbReference>
<name>A0A0N4YDA2_NIPBR</name>
<accession>A0A0N4YDA2</accession>
<proteinExistence type="predicted"/>
<reference evidence="2 3" key="2">
    <citation type="submission" date="2018-11" db="EMBL/GenBank/DDBJ databases">
        <authorList>
            <consortium name="Pathogen Informatics"/>
        </authorList>
    </citation>
    <scope>NUCLEOTIDE SEQUENCE [LARGE SCALE GENOMIC DNA]</scope>
</reference>
<evidence type="ECO:0000256" key="1">
    <source>
        <dbReference type="SAM" id="SignalP"/>
    </source>
</evidence>
<gene>
    <name evidence="2" type="ORF">NBR_LOCUS14585</name>
</gene>
<dbReference type="AlphaFoldDB" id="A0A0N4YDA2"/>
<keyword evidence="3" id="KW-1185">Reference proteome</keyword>
<dbReference type="WBParaSite" id="NBR_0001458401-mRNA-1">
    <property type="protein sequence ID" value="NBR_0001458401-mRNA-1"/>
    <property type="gene ID" value="NBR_0001458401"/>
</dbReference>
<sequence>MFFSRIANLVTVLITSEAIADECKIGNEKFCGLIDDAHEANGEGIKLMNGALDGKGKKTLELADDFVTAVLEAREKQVIAALKIALEEELNAYVRVKGECSALDGSYSKPCDDVLFSVGYVIAGLIEAIVEVLPDGERKTKVDKLISDLISYMLDVPESEYRDKLHDTGKQVLEII</sequence>
<dbReference type="EMBL" id="UYSL01021415">
    <property type="protein sequence ID" value="VDL78174.1"/>
    <property type="molecule type" value="Genomic_DNA"/>
</dbReference>
<reference evidence="4" key="1">
    <citation type="submission" date="2017-02" db="UniProtKB">
        <authorList>
            <consortium name="WormBaseParasite"/>
        </authorList>
    </citation>
    <scope>IDENTIFICATION</scope>
</reference>
<feature type="signal peptide" evidence="1">
    <location>
        <begin position="1"/>
        <end position="20"/>
    </location>
</feature>
<evidence type="ECO:0000313" key="3">
    <source>
        <dbReference type="Proteomes" id="UP000271162"/>
    </source>
</evidence>
<evidence type="ECO:0000313" key="2">
    <source>
        <dbReference type="EMBL" id="VDL78174.1"/>
    </source>
</evidence>